<organism evidence="4 5">
    <name type="scientific">Cutaneotrichosporon spelunceum</name>
    <dbReference type="NCBI Taxonomy" id="1672016"/>
    <lineage>
        <taxon>Eukaryota</taxon>
        <taxon>Fungi</taxon>
        <taxon>Dikarya</taxon>
        <taxon>Basidiomycota</taxon>
        <taxon>Agaricomycotina</taxon>
        <taxon>Tremellomycetes</taxon>
        <taxon>Trichosporonales</taxon>
        <taxon>Trichosporonaceae</taxon>
        <taxon>Cutaneotrichosporon</taxon>
    </lineage>
</organism>
<evidence type="ECO:0000313" key="4">
    <source>
        <dbReference type="EMBL" id="GMK56088.1"/>
    </source>
</evidence>
<evidence type="ECO:0000313" key="5">
    <source>
        <dbReference type="Proteomes" id="UP001222932"/>
    </source>
</evidence>
<accession>A0AAD3TSX3</accession>
<reference evidence="4" key="1">
    <citation type="journal article" date="2023" name="BMC Genomics">
        <title>Chromosome-level genome assemblies of Cutaneotrichosporon spp. (Trichosporonales, Basidiomycota) reveal imbalanced evolution between nucleotide sequences and chromosome synteny.</title>
        <authorList>
            <person name="Kobayashi Y."/>
            <person name="Kayamori A."/>
            <person name="Aoki K."/>
            <person name="Shiwa Y."/>
            <person name="Matsutani M."/>
            <person name="Fujita N."/>
            <person name="Sugita T."/>
            <person name="Iwasaki W."/>
            <person name="Tanaka N."/>
            <person name="Takashima M."/>
        </authorList>
    </citation>
    <scope>NUCLEOTIDE SEQUENCE</scope>
    <source>
        <strain evidence="4">HIS016</strain>
    </source>
</reference>
<comment type="caution">
    <text evidence="4">The sequence shown here is derived from an EMBL/GenBank/DDBJ whole genome shotgun (WGS) entry which is preliminary data.</text>
</comment>
<dbReference type="AlphaFoldDB" id="A0AAD3TSX3"/>
<dbReference type="EMBL" id="BTCM01000002">
    <property type="protein sequence ID" value="GMK56088.1"/>
    <property type="molecule type" value="Genomic_DNA"/>
</dbReference>
<protein>
    <recommendedName>
        <fullName evidence="3">Mug135-like C-terminal domain-containing protein</fullName>
    </recommendedName>
</protein>
<comment type="similarity">
    <text evidence="1">Belongs to the UPF0612 family.</text>
</comment>
<gene>
    <name evidence="4" type="ORF">CspeluHIS016_0211440</name>
</gene>
<feature type="region of interest" description="Disordered" evidence="2">
    <location>
        <begin position="80"/>
        <end position="123"/>
    </location>
</feature>
<dbReference type="Proteomes" id="UP001222932">
    <property type="component" value="Unassembled WGS sequence"/>
</dbReference>
<keyword evidence="5" id="KW-1185">Reference proteome</keyword>
<evidence type="ECO:0000256" key="2">
    <source>
        <dbReference type="SAM" id="MobiDB-lite"/>
    </source>
</evidence>
<feature type="domain" description="Mug135-like C-terminal" evidence="3">
    <location>
        <begin position="210"/>
        <end position="259"/>
    </location>
</feature>
<name>A0AAD3TSX3_9TREE</name>
<dbReference type="InterPro" id="IPR013902">
    <property type="entry name" value="Mug135-like_C"/>
</dbReference>
<dbReference type="Pfam" id="PF08593">
    <property type="entry name" value="Mug135_C"/>
    <property type="match status" value="1"/>
</dbReference>
<reference evidence="4" key="2">
    <citation type="submission" date="2023-06" db="EMBL/GenBank/DDBJ databases">
        <authorList>
            <person name="Kobayashi Y."/>
            <person name="Kayamori A."/>
            <person name="Aoki K."/>
            <person name="Shiwa Y."/>
            <person name="Fujita N."/>
            <person name="Sugita T."/>
            <person name="Iwasaki W."/>
            <person name="Tanaka N."/>
            <person name="Takashima M."/>
        </authorList>
    </citation>
    <scope>NUCLEOTIDE SEQUENCE</scope>
    <source>
        <strain evidence="4">HIS016</strain>
    </source>
</reference>
<evidence type="ECO:0000259" key="3">
    <source>
        <dbReference type="Pfam" id="PF08593"/>
    </source>
</evidence>
<evidence type="ECO:0000256" key="1">
    <source>
        <dbReference type="ARBA" id="ARBA00005788"/>
    </source>
</evidence>
<sequence length="290" mass="32091">MSKGDAIPIPDRLLAHDAVKDHPVILEMLEEHGGIPADADDVCLEKVVDFTNAVAHHGVDPSHMRRANQSPRRSARVFRAEVLGHRDPSVSPERQQSINESRERRASLTGAESGPQRDYRSRSRPITVAEGAAHLGHTAHGYAHGTGSSGRHDLPVPDAPLGPEGRALENRLNALTQQQHVLHERLMATVSVLETENTNRINYCLGEPLVPVTNGRVPVPRHLPALDSVETIQTLSARDVRAWLAYYTGRSPQQLRDADQQRTHVDADWVSQDLRRALRACTGVEPVWMM</sequence>
<proteinExistence type="inferred from homology"/>